<feature type="compositionally biased region" description="Basic and acidic residues" evidence="1">
    <location>
        <begin position="182"/>
        <end position="197"/>
    </location>
</feature>
<accession>A0A7S2WR98</accession>
<gene>
    <name evidence="2" type="ORF">QSP1433_LOCUS14600</name>
</gene>
<dbReference type="EMBL" id="HBHK01023091">
    <property type="protein sequence ID" value="CAD9701464.1"/>
    <property type="molecule type" value="Transcribed_RNA"/>
</dbReference>
<reference evidence="2" key="1">
    <citation type="submission" date="2021-01" db="EMBL/GenBank/DDBJ databases">
        <authorList>
            <person name="Corre E."/>
            <person name="Pelletier E."/>
            <person name="Niang G."/>
            <person name="Scheremetjew M."/>
            <person name="Finn R."/>
            <person name="Kale V."/>
            <person name="Holt S."/>
            <person name="Cochrane G."/>
            <person name="Meng A."/>
            <person name="Brown T."/>
            <person name="Cohen L."/>
        </authorList>
    </citation>
    <scope>NUCLEOTIDE SEQUENCE</scope>
    <source>
        <strain evidence="2">NY070348D</strain>
    </source>
</reference>
<evidence type="ECO:0000256" key="1">
    <source>
        <dbReference type="SAM" id="MobiDB-lite"/>
    </source>
</evidence>
<sequence>MADGVVGRCPPHPSHDIEVADVFCGNFSQTPLTGCSKNRAQNEKSTLKTKGVEGGFYGEFSETALAGSNENRFENGKSMLEPQDAREVVEVFSGKFSQTSSIPSNKHIVEKGKSMLDPQDAREIGQGFCGKFSQTTGSNKSLVVNEPEDAKDRFGMVSKRALKRTRRDVRCKEESSELAGKASEDAGKFGESSKEKQRYTKNASGDACEDACEEAPVVEWLLALSADEACRKEFAMGYHKSRKRRLKQAVSKPNDRRRGTYSNDEKNVVIDSQRLIGSRQKRPNVSRTLGILDRTSDVLWTHFNKNDSASFRDERRHRTQQTHVHRGKITPEIGMAMQNWIYENPGLTMEDMRRYVNNMTLYGILQRRGIDPGYVELASEHIPEQLAKHLEQVEIDNEFKESGVSVAQTVTNWMQKMGFSRKAMIHERKLVNTDANRKTRLKFASKIWQMFLNDNTFLLFQDEVPFYLCRHRLYGYAHKGVRPAELKIPGSALSLQCQVGMVVNPSFGVIKGRVYPQENESTEIKASNHSKLKQNLNWKDFHDFMEQTLETLMTMEGKVKGKEIVLVIGNMGGNGDPKDAADPGIALGGCSNEDPEESVDINDLLGGCSILDKFQEFLTKTSTTFRVLRSPPKSVQINLCEYYNRKLRELVNTEHYSFEAKASMLDDIEHIKEMNKRVDTLDQVVSKCMENLDGNLVEHSVQTWKKFIHDVIEKDGFLDYRKKMF</sequence>
<evidence type="ECO:0000313" key="2">
    <source>
        <dbReference type="EMBL" id="CAD9701464.1"/>
    </source>
</evidence>
<dbReference type="InterPro" id="IPR036397">
    <property type="entry name" value="RNaseH_sf"/>
</dbReference>
<feature type="compositionally biased region" description="Basic and acidic residues" evidence="1">
    <location>
        <begin position="253"/>
        <end position="264"/>
    </location>
</feature>
<protein>
    <submittedName>
        <fullName evidence="2">Uncharacterized protein</fullName>
    </submittedName>
</protein>
<dbReference type="GO" id="GO:0003676">
    <property type="term" value="F:nucleic acid binding"/>
    <property type="evidence" value="ECO:0007669"/>
    <property type="project" value="InterPro"/>
</dbReference>
<organism evidence="2">
    <name type="scientific">Mucochytrium quahogii</name>
    <dbReference type="NCBI Taxonomy" id="96639"/>
    <lineage>
        <taxon>Eukaryota</taxon>
        <taxon>Sar</taxon>
        <taxon>Stramenopiles</taxon>
        <taxon>Bigyra</taxon>
        <taxon>Labyrinthulomycetes</taxon>
        <taxon>Thraustochytrida</taxon>
        <taxon>Thraustochytriidae</taxon>
        <taxon>Mucochytrium</taxon>
    </lineage>
</organism>
<name>A0A7S2WR98_9STRA</name>
<feature type="region of interest" description="Disordered" evidence="1">
    <location>
        <begin position="165"/>
        <end position="197"/>
    </location>
</feature>
<dbReference type="AlphaFoldDB" id="A0A7S2WR98"/>
<feature type="region of interest" description="Disordered" evidence="1">
    <location>
        <begin position="241"/>
        <end position="264"/>
    </location>
</feature>
<dbReference type="Gene3D" id="3.30.420.10">
    <property type="entry name" value="Ribonuclease H-like superfamily/Ribonuclease H"/>
    <property type="match status" value="1"/>
</dbReference>
<proteinExistence type="predicted"/>